<dbReference type="GO" id="GO:0055085">
    <property type="term" value="P:transmembrane transport"/>
    <property type="evidence" value="ECO:0007669"/>
    <property type="project" value="InterPro"/>
</dbReference>
<feature type="transmembrane region" description="Helical" evidence="7">
    <location>
        <begin position="159"/>
        <end position="189"/>
    </location>
</feature>
<name>X0ZLL0_9ZZZZ</name>
<keyword evidence="5 7" id="KW-1133">Transmembrane helix</keyword>
<dbReference type="InterPro" id="IPR000515">
    <property type="entry name" value="MetI-like"/>
</dbReference>
<dbReference type="SUPFAM" id="SSF161098">
    <property type="entry name" value="MetI-like"/>
    <property type="match status" value="1"/>
</dbReference>
<dbReference type="Pfam" id="PF00528">
    <property type="entry name" value="BPD_transp_1"/>
    <property type="match status" value="1"/>
</dbReference>
<keyword evidence="3" id="KW-1003">Cell membrane</keyword>
<feature type="transmembrane region" description="Helical" evidence="7">
    <location>
        <begin position="210"/>
        <end position="229"/>
    </location>
</feature>
<feature type="transmembrane region" description="Helical" evidence="7">
    <location>
        <begin position="80"/>
        <end position="100"/>
    </location>
</feature>
<dbReference type="InterPro" id="IPR050809">
    <property type="entry name" value="UgpAE/MalFG_permease"/>
</dbReference>
<keyword evidence="4 7" id="KW-0812">Transmembrane</keyword>
<feature type="transmembrane region" description="Helical" evidence="7">
    <location>
        <begin position="112"/>
        <end position="139"/>
    </location>
</feature>
<dbReference type="InterPro" id="IPR035906">
    <property type="entry name" value="MetI-like_sf"/>
</dbReference>
<feature type="domain" description="ABC transmembrane type-1" evidence="8">
    <location>
        <begin position="74"/>
        <end position="295"/>
    </location>
</feature>
<evidence type="ECO:0000256" key="5">
    <source>
        <dbReference type="ARBA" id="ARBA00022989"/>
    </source>
</evidence>
<comment type="caution">
    <text evidence="9">The sequence shown here is derived from an EMBL/GenBank/DDBJ whole genome shotgun (WGS) entry which is preliminary data.</text>
</comment>
<feature type="transmembrane region" description="Helical" evidence="7">
    <location>
        <begin position="276"/>
        <end position="298"/>
    </location>
</feature>
<comment type="subcellular location">
    <subcellularLocation>
        <location evidence="1">Cell membrane</location>
        <topology evidence="1">Multi-pass membrane protein</topology>
    </subcellularLocation>
</comment>
<dbReference type="Gene3D" id="1.10.3720.10">
    <property type="entry name" value="MetI-like"/>
    <property type="match status" value="1"/>
</dbReference>
<dbReference type="GO" id="GO:0005886">
    <property type="term" value="C:plasma membrane"/>
    <property type="evidence" value="ECO:0007669"/>
    <property type="project" value="UniProtKB-SubCell"/>
</dbReference>
<dbReference type="PROSITE" id="PS50928">
    <property type="entry name" value="ABC_TM1"/>
    <property type="match status" value="1"/>
</dbReference>
<feature type="transmembrane region" description="Helical" evidence="7">
    <location>
        <begin position="12"/>
        <end position="42"/>
    </location>
</feature>
<accession>X0ZLL0</accession>
<evidence type="ECO:0000256" key="6">
    <source>
        <dbReference type="ARBA" id="ARBA00023136"/>
    </source>
</evidence>
<gene>
    <name evidence="9" type="ORF">S01H4_05333</name>
</gene>
<dbReference type="EMBL" id="BART01001534">
    <property type="protein sequence ID" value="GAG70555.1"/>
    <property type="molecule type" value="Genomic_DNA"/>
</dbReference>
<dbReference type="AlphaFoldDB" id="X0ZLL0"/>
<dbReference type="PANTHER" id="PTHR43227">
    <property type="entry name" value="BLL4140 PROTEIN"/>
    <property type="match status" value="1"/>
</dbReference>
<evidence type="ECO:0000259" key="8">
    <source>
        <dbReference type="PROSITE" id="PS50928"/>
    </source>
</evidence>
<keyword evidence="2" id="KW-0813">Transport</keyword>
<dbReference type="PANTHER" id="PTHR43227:SF8">
    <property type="entry name" value="DIACETYLCHITOBIOSE UPTAKE SYSTEM PERMEASE PROTEIN DASB"/>
    <property type="match status" value="1"/>
</dbReference>
<organism evidence="9">
    <name type="scientific">marine sediment metagenome</name>
    <dbReference type="NCBI Taxonomy" id="412755"/>
    <lineage>
        <taxon>unclassified sequences</taxon>
        <taxon>metagenomes</taxon>
        <taxon>ecological metagenomes</taxon>
    </lineage>
</organism>
<evidence type="ECO:0000313" key="9">
    <source>
        <dbReference type="EMBL" id="GAG70555.1"/>
    </source>
</evidence>
<sequence length="310" mass="34846">MLRINKKKIRYFIPLFLSAGIIIYTAFLVVPILNSIILSFYAGEGLTPTEFVGFGNYVKLFTQYPFKERFFNAFGNTIKFFIIVTLIQNVIGFFMAVLISRKFAGSKFFRRVSFLPTTLSVLVVGFLFSLMLNPVWGIFDKILEFLGLGFLIRPWLGDPATALPVIAIIISWQWMGEAILFYMAGIDAIDIEILEAAKIDGAGPLAEIRYIIFPSLLPVIGIVTILIFIGDFTQFDIIYAMATTRGNPIYSTDLFGSLFYRVTFQSAERGGWGMGMGAAVATIMFLIIFVGVVFWLYIFRMKGLRSKEGA</sequence>
<evidence type="ECO:0000256" key="7">
    <source>
        <dbReference type="SAM" id="Phobius"/>
    </source>
</evidence>
<evidence type="ECO:0000256" key="1">
    <source>
        <dbReference type="ARBA" id="ARBA00004651"/>
    </source>
</evidence>
<protein>
    <recommendedName>
        <fullName evidence="8">ABC transmembrane type-1 domain-containing protein</fullName>
    </recommendedName>
</protein>
<reference evidence="9" key="1">
    <citation type="journal article" date="2014" name="Front. Microbiol.">
        <title>High frequency of phylogenetically diverse reductive dehalogenase-homologous genes in deep subseafloor sedimentary metagenomes.</title>
        <authorList>
            <person name="Kawai M."/>
            <person name="Futagami T."/>
            <person name="Toyoda A."/>
            <person name="Takaki Y."/>
            <person name="Nishi S."/>
            <person name="Hori S."/>
            <person name="Arai W."/>
            <person name="Tsubouchi T."/>
            <person name="Morono Y."/>
            <person name="Uchiyama I."/>
            <person name="Ito T."/>
            <person name="Fujiyama A."/>
            <person name="Inagaki F."/>
            <person name="Takami H."/>
        </authorList>
    </citation>
    <scope>NUCLEOTIDE SEQUENCE</scope>
    <source>
        <strain evidence="9">Expedition CK06-06</strain>
    </source>
</reference>
<dbReference type="CDD" id="cd06261">
    <property type="entry name" value="TM_PBP2"/>
    <property type="match status" value="1"/>
</dbReference>
<proteinExistence type="predicted"/>
<evidence type="ECO:0000256" key="4">
    <source>
        <dbReference type="ARBA" id="ARBA00022692"/>
    </source>
</evidence>
<evidence type="ECO:0000256" key="2">
    <source>
        <dbReference type="ARBA" id="ARBA00022448"/>
    </source>
</evidence>
<keyword evidence="6 7" id="KW-0472">Membrane</keyword>
<evidence type="ECO:0000256" key="3">
    <source>
        <dbReference type="ARBA" id="ARBA00022475"/>
    </source>
</evidence>